<dbReference type="Gramene" id="mRNA:HanXRQr2_Chr03g0124471">
    <property type="protein sequence ID" value="mRNA:HanXRQr2_Chr03g0124471"/>
    <property type="gene ID" value="HanXRQr2_Chr03g0124471"/>
</dbReference>
<dbReference type="Proteomes" id="UP000215914">
    <property type="component" value="Chromosome 3"/>
</dbReference>
<reference evidence="2" key="2">
    <citation type="submission" date="2017-02" db="EMBL/GenBank/DDBJ databases">
        <title>Sunflower complete genome.</title>
        <authorList>
            <person name="Langlade N."/>
            <person name="Munos S."/>
        </authorList>
    </citation>
    <scope>NUCLEOTIDE SEQUENCE [LARGE SCALE GENOMIC DNA]</scope>
    <source>
        <tissue evidence="2">Leaves</tissue>
    </source>
</reference>
<accession>A0A251V9X4</accession>
<dbReference type="AlphaFoldDB" id="A0A251V9X4"/>
<gene>
    <name evidence="2" type="ORF">HannXRQ_Chr03g0082461</name>
    <name evidence="1" type="ORF">HanXRQr2_Chr03g0124471</name>
</gene>
<evidence type="ECO:0000313" key="2">
    <source>
        <dbReference type="EMBL" id="OTG32059.1"/>
    </source>
</evidence>
<protein>
    <submittedName>
        <fullName evidence="2">Uncharacterized protein</fullName>
    </submittedName>
</protein>
<organism evidence="2 3">
    <name type="scientific">Helianthus annuus</name>
    <name type="common">Common sunflower</name>
    <dbReference type="NCBI Taxonomy" id="4232"/>
    <lineage>
        <taxon>Eukaryota</taxon>
        <taxon>Viridiplantae</taxon>
        <taxon>Streptophyta</taxon>
        <taxon>Embryophyta</taxon>
        <taxon>Tracheophyta</taxon>
        <taxon>Spermatophyta</taxon>
        <taxon>Magnoliopsida</taxon>
        <taxon>eudicotyledons</taxon>
        <taxon>Gunneridae</taxon>
        <taxon>Pentapetalae</taxon>
        <taxon>asterids</taxon>
        <taxon>campanulids</taxon>
        <taxon>Asterales</taxon>
        <taxon>Asteraceae</taxon>
        <taxon>Asteroideae</taxon>
        <taxon>Heliantheae alliance</taxon>
        <taxon>Heliantheae</taxon>
        <taxon>Helianthus</taxon>
    </lineage>
</organism>
<sequence>MAGVRSEMYLKFSTCNLLCSHGSLTPFLSCGRGIYGGHFKPSLLHIHICSELAKNHDQILLVCSNQ</sequence>
<dbReference type="EMBL" id="CM007892">
    <property type="protein sequence ID" value="OTG32059.1"/>
    <property type="molecule type" value="Genomic_DNA"/>
</dbReference>
<name>A0A251V9X4_HELAN</name>
<proteinExistence type="predicted"/>
<evidence type="ECO:0000313" key="3">
    <source>
        <dbReference type="Proteomes" id="UP000215914"/>
    </source>
</evidence>
<dbReference type="InParanoid" id="A0A251V9X4"/>
<reference evidence="1 3" key="1">
    <citation type="journal article" date="2017" name="Nature">
        <title>The sunflower genome provides insights into oil metabolism, flowering and Asterid evolution.</title>
        <authorList>
            <person name="Badouin H."/>
            <person name="Gouzy J."/>
            <person name="Grassa C.J."/>
            <person name="Murat F."/>
            <person name="Staton S.E."/>
            <person name="Cottret L."/>
            <person name="Lelandais-Briere C."/>
            <person name="Owens G.L."/>
            <person name="Carrere S."/>
            <person name="Mayjonade B."/>
            <person name="Legrand L."/>
            <person name="Gill N."/>
            <person name="Kane N.C."/>
            <person name="Bowers J.E."/>
            <person name="Hubner S."/>
            <person name="Bellec A."/>
            <person name="Berard A."/>
            <person name="Berges H."/>
            <person name="Blanchet N."/>
            <person name="Boniface M.C."/>
            <person name="Brunel D."/>
            <person name="Catrice O."/>
            <person name="Chaidir N."/>
            <person name="Claudel C."/>
            <person name="Donnadieu C."/>
            <person name="Faraut T."/>
            <person name="Fievet G."/>
            <person name="Helmstetter N."/>
            <person name="King M."/>
            <person name="Knapp S.J."/>
            <person name="Lai Z."/>
            <person name="Le Paslier M.C."/>
            <person name="Lippi Y."/>
            <person name="Lorenzon L."/>
            <person name="Mandel J.R."/>
            <person name="Marage G."/>
            <person name="Marchand G."/>
            <person name="Marquand E."/>
            <person name="Bret-Mestries E."/>
            <person name="Morien E."/>
            <person name="Nambeesan S."/>
            <person name="Nguyen T."/>
            <person name="Pegot-Espagnet P."/>
            <person name="Pouilly N."/>
            <person name="Raftis F."/>
            <person name="Sallet E."/>
            <person name="Schiex T."/>
            <person name="Thomas J."/>
            <person name="Vandecasteele C."/>
            <person name="Vares D."/>
            <person name="Vear F."/>
            <person name="Vautrin S."/>
            <person name="Crespi M."/>
            <person name="Mangin B."/>
            <person name="Burke J.M."/>
            <person name="Salse J."/>
            <person name="Munos S."/>
            <person name="Vincourt P."/>
            <person name="Rieseberg L.H."/>
            <person name="Langlade N.B."/>
        </authorList>
    </citation>
    <scope>NUCLEOTIDE SEQUENCE [LARGE SCALE GENOMIC DNA]</scope>
    <source>
        <strain evidence="3">cv. SF193</strain>
        <tissue evidence="1">Leaves</tissue>
    </source>
</reference>
<dbReference type="EMBL" id="MNCJ02000318">
    <property type="protein sequence ID" value="KAF5815563.1"/>
    <property type="molecule type" value="Genomic_DNA"/>
</dbReference>
<reference evidence="1" key="3">
    <citation type="submission" date="2020-06" db="EMBL/GenBank/DDBJ databases">
        <title>Helianthus annuus Genome sequencing and assembly Release 2.</title>
        <authorList>
            <person name="Gouzy J."/>
            <person name="Langlade N."/>
            <person name="Munos S."/>
        </authorList>
    </citation>
    <scope>NUCLEOTIDE SEQUENCE</scope>
    <source>
        <tissue evidence="1">Leaves</tissue>
    </source>
</reference>
<evidence type="ECO:0000313" key="1">
    <source>
        <dbReference type="EMBL" id="KAF5815563.1"/>
    </source>
</evidence>
<keyword evidence="3" id="KW-1185">Reference proteome</keyword>